<sequence>MLIVGSMCISGHGTKKPNMKGTNEVGLSAPVGGRKTHIILPVPSVGDCVGCCACFLCTPTVDVHAAGCVPWAKAGGAGVTVLGLGRTNCQAANLAVCADGLPLPKPLADREAGNHPVDLRPPFTHVVLNVKDKRLLAEVGVYNLSGCLKPHGGIQVGLEEFQTIVGGINPNNLKNQIEINKTLKCIRMLPCFNSILGVYHQPQDMAQKLLQSEIFSGSTETCVQMRSPS</sequence>
<protein>
    <submittedName>
        <fullName evidence="1">Uncharacterized protein</fullName>
    </submittedName>
</protein>
<evidence type="ECO:0000313" key="1">
    <source>
        <dbReference type="EMBL" id="MEQ2214749.1"/>
    </source>
</evidence>
<organism evidence="1 2">
    <name type="scientific">Xenoophorus captivus</name>
    <dbReference type="NCBI Taxonomy" id="1517983"/>
    <lineage>
        <taxon>Eukaryota</taxon>
        <taxon>Metazoa</taxon>
        <taxon>Chordata</taxon>
        <taxon>Craniata</taxon>
        <taxon>Vertebrata</taxon>
        <taxon>Euteleostomi</taxon>
        <taxon>Actinopterygii</taxon>
        <taxon>Neopterygii</taxon>
        <taxon>Teleostei</taxon>
        <taxon>Neoteleostei</taxon>
        <taxon>Acanthomorphata</taxon>
        <taxon>Ovalentaria</taxon>
        <taxon>Atherinomorphae</taxon>
        <taxon>Cyprinodontiformes</taxon>
        <taxon>Goodeidae</taxon>
        <taxon>Xenoophorus</taxon>
    </lineage>
</organism>
<gene>
    <name evidence="1" type="ORF">XENOCAPTIV_018695</name>
</gene>
<proteinExistence type="predicted"/>
<accession>A0ABV0S2R2</accession>
<dbReference type="Proteomes" id="UP001434883">
    <property type="component" value="Unassembled WGS sequence"/>
</dbReference>
<reference evidence="1 2" key="1">
    <citation type="submission" date="2021-06" db="EMBL/GenBank/DDBJ databases">
        <authorList>
            <person name="Palmer J.M."/>
        </authorList>
    </citation>
    <scope>NUCLEOTIDE SEQUENCE [LARGE SCALE GENOMIC DNA]</scope>
    <source>
        <strain evidence="1 2">XC_2019</strain>
        <tissue evidence="1">Muscle</tissue>
    </source>
</reference>
<name>A0ABV0S2R2_9TELE</name>
<dbReference type="EMBL" id="JAHRIN010067611">
    <property type="protein sequence ID" value="MEQ2214749.1"/>
    <property type="molecule type" value="Genomic_DNA"/>
</dbReference>
<keyword evidence="2" id="KW-1185">Reference proteome</keyword>
<evidence type="ECO:0000313" key="2">
    <source>
        <dbReference type="Proteomes" id="UP001434883"/>
    </source>
</evidence>
<comment type="caution">
    <text evidence="1">The sequence shown here is derived from an EMBL/GenBank/DDBJ whole genome shotgun (WGS) entry which is preliminary data.</text>
</comment>